<accession>A0A4P9Z006</accession>
<feature type="region of interest" description="Disordered" evidence="1">
    <location>
        <begin position="218"/>
        <end position="246"/>
    </location>
</feature>
<dbReference type="OrthoDB" id="5576827at2759"/>
<evidence type="ECO:0008006" key="5">
    <source>
        <dbReference type="Google" id="ProtNLM"/>
    </source>
</evidence>
<dbReference type="AlphaFoldDB" id="A0A4P9Z006"/>
<dbReference type="Proteomes" id="UP000278143">
    <property type="component" value="Unassembled WGS sequence"/>
</dbReference>
<evidence type="ECO:0000313" key="4">
    <source>
        <dbReference type="Proteomes" id="UP000278143"/>
    </source>
</evidence>
<evidence type="ECO:0000256" key="1">
    <source>
        <dbReference type="SAM" id="MobiDB-lite"/>
    </source>
</evidence>
<feature type="chain" id="PRO_5020710390" description="Prokaryotic phospholipase A2-domain-containing protein" evidence="2">
    <location>
        <begin position="26"/>
        <end position="268"/>
    </location>
</feature>
<evidence type="ECO:0000256" key="2">
    <source>
        <dbReference type="SAM" id="SignalP"/>
    </source>
</evidence>
<feature type="signal peptide" evidence="2">
    <location>
        <begin position="1"/>
        <end position="25"/>
    </location>
</feature>
<dbReference type="EMBL" id="KZ989848">
    <property type="protein sequence ID" value="RKP25192.1"/>
    <property type="molecule type" value="Genomic_DNA"/>
</dbReference>
<keyword evidence="2" id="KW-0732">Signal</keyword>
<gene>
    <name evidence="3" type="ORF">SYNPS1DRAFT_29069</name>
</gene>
<organism evidence="3 4">
    <name type="scientific">Syncephalis pseudoplumigaleata</name>
    <dbReference type="NCBI Taxonomy" id="1712513"/>
    <lineage>
        <taxon>Eukaryota</taxon>
        <taxon>Fungi</taxon>
        <taxon>Fungi incertae sedis</taxon>
        <taxon>Zoopagomycota</taxon>
        <taxon>Zoopagomycotina</taxon>
        <taxon>Zoopagomycetes</taxon>
        <taxon>Zoopagales</taxon>
        <taxon>Piptocephalidaceae</taxon>
        <taxon>Syncephalis</taxon>
    </lineage>
</organism>
<reference evidence="4" key="1">
    <citation type="journal article" date="2018" name="Nat. Microbiol.">
        <title>Leveraging single-cell genomics to expand the fungal tree of life.</title>
        <authorList>
            <person name="Ahrendt S.R."/>
            <person name="Quandt C.A."/>
            <person name="Ciobanu D."/>
            <person name="Clum A."/>
            <person name="Salamov A."/>
            <person name="Andreopoulos B."/>
            <person name="Cheng J.F."/>
            <person name="Woyke T."/>
            <person name="Pelin A."/>
            <person name="Henrissat B."/>
            <person name="Reynolds N.K."/>
            <person name="Benny G.L."/>
            <person name="Smith M.E."/>
            <person name="James T.Y."/>
            <person name="Grigoriev I.V."/>
        </authorList>
    </citation>
    <scope>NUCLEOTIDE SEQUENCE [LARGE SCALE GENOMIC DNA]</scope>
    <source>
        <strain evidence="4">Benny S71-1</strain>
    </source>
</reference>
<protein>
    <recommendedName>
        <fullName evidence="5">Prokaryotic phospholipase A2-domain-containing protein</fullName>
    </recommendedName>
</protein>
<evidence type="ECO:0000313" key="3">
    <source>
        <dbReference type="EMBL" id="RKP25192.1"/>
    </source>
</evidence>
<keyword evidence="4" id="KW-1185">Reference proteome</keyword>
<name>A0A4P9Z006_9FUNG</name>
<sequence length="268" mass="28485">MLPFKHAALLLAGVAALLAPSLVSADSASSGSNTGGFNTGATVGSGSASGVGCNIILNDPGYKYLLGCARGNVPQNYTSAGEMESALGVFCDERHKCKEDKITSFLTGLLNSCGKDAATNPQHRAYKMFTDLYTAVPRWQSYCRKDSAKKYCLLQPGKEGKYGPRERSFTCDECGQLRVKTYSDWEARTEKTLGKPMALISRDYEAFAKKCPNIKVTVDDKPTNGSTNATAKDGADKSSGAATKHDAASGSSRLSLLVAVVALLAWKL</sequence>
<proteinExistence type="predicted"/>